<organism evidence="7 8">
    <name type="scientific">Thlaspi arvense</name>
    <name type="common">Field penny-cress</name>
    <dbReference type="NCBI Taxonomy" id="13288"/>
    <lineage>
        <taxon>Eukaryota</taxon>
        <taxon>Viridiplantae</taxon>
        <taxon>Streptophyta</taxon>
        <taxon>Embryophyta</taxon>
        <taxon>Tracheophyta</taxon>
        <taxon>Spermatophyta</taxon>
        <taxon>Magnoliopsida</taxon>
        <taxon>eudicotyledons</taxon>
        <taxon>Gunneridae</taxon>
        <taxon>Pentapetalae</taxon>
        <taxon>rosids</taxon>
        <taxon>malvids</taxon>
        <taxon>Brassicales</taxon>
        <taxon>Brassicaceae</taxon>
        <taxon>Thlaspideae</taxon>
        <taxon>Thlaspi</taxon>
    </lineage>
</organism>
<evidence type="ECO:0000256" key="4">
    <source>
        <dbReference type="ARBA" id="ARBA00023163"/>
    </source>
</evidence>
<sequence length="177" mass="19433">MVGGTKTKCAMKKIVKKGSRAVAFSKRRKGLYSKASELCLLSSGAQVAILATPVSSNSNASFYSFGHSSVDSVVSAFLANQRPRENPNLWWEDESLAESESTKELTDAIDAISSMLEDLENHQALHRDQTLVLPSEPDREILTSPMADDIVGLDQEIDQFIDFETAFDDWLLETGSS</sequence>
<evidence type="ECO:0000256" key="5">
    <source>
        <dbReference type="ARBA" id="ARBA00023242"/>
    </source>
</evidence>
<dbReference type="GO" id="GO:0045944">
    <property type="term" value="P:positive regulation of transcription by RNA polymerase II"/>
    <property type="evidence" value="ECO:0007669"/>
    <property type="project" value="InterPro"/>
</dbReference>
<evidence type="ECO:0000313" key="7">
    <source>
        <dbReference type="EMBL" id="CAH2047824.1"/>
    </source>
</evidence>
<evidence type="ECO:0000256" key="2">
    <source>
        <dbReference type="ARBA" id="ARBA00023015"/>
    </source>
</evidence>
<dbReference type="InterPro" id="IPR002100">
    <property type="entry name" value="TF_MADSbox"/>
</dbReference>
<proteinExistence type="predicted"/>
<dbReference type="PROSITE" id="PS50066">
    <property type="entry name" value="MADS_BOX_2"/>
    <property type="match status" value="1"/>
</dbReference>
<dbReference type="PRINTS" id="PR00404">
    <property type="entry name" value="MADSDOMAIN"/>
</dbReference>
<evidence type="ECO:0000256" key="3">
    <source>
        <dbReference type="ARBA" id="ARBA00023125"/>
    </source>
</evidence>
<dbReference type="GO" id="GO:0046983">
    <property type="term" value="F:protein dimerization activity"/>
    <property type="evidence" value="ECO:0007669"/>
    <property type="project" value="InterPro"/>
</dbReference>
<evidence type="ECO:0000313" key="8">
    <source>
        <dbReference type="Proteomes" id="UP000836841"/>
    </source>
</evidence>
<dbReference type="SMART" id="SM00432">
    <property type="entry name" value="MADS"/>
    <property type="match status" value="1"/>
</dbReference>
<dbReference type="GO" id="GO:0000981">
    <property type="term" value="F:DNA-binding transcription factor activity, RNA polymerase II-specific"/>
    <property type="evidence" value="ECO:0007669"/>
    <property type="project" value="InterPro"/>
</dbReference>
<keyword evidence="5" id="KW-0539">Nucleus</keyword>
<dbReference type="InterPro" id="IPR036879">
    <property type="entry name" value="TF_MADSbox_sf"/>
</dbReference>
<feature type="domain" description="MADS-box" evidence="6">
    <location>
        <begin position="4"/>
        <end position="52"/>
    </location>
</feature>
<keyword evidence="8" id="KW-1185">Reference proteome</keyword>
<gene>
    <name evidence="7" type="ORF">TAV2_LOCUS6730</name>
</gene>
<comment type="subcellular location">
    <subcellularLocation>
        <location evidence="1">Nucleus</location>
    </subcellularLocation>
</comment>
<dbReference type="EMBL" id="OU466858">
    <property type="protein sequence ID" value="CAH2047824.1"/>
    <property type="molecule type" value="Genomic_DNA"/>
</dbReference>
<dbReference type="CDD" id="cd00266">
    <property type="entry name" value="MADS_SRF_like"/>
    <property type="match status" value="1"/>
</dbReference>
<dbReference type="InterPro" id="IPR033897">
    <property type="entry name" value="SRF-like_MADS-box"/>
</dbReference>
<dbReference type="GO" id="GO:0005634">
    <property type="term" value="C:nucleus"/>
    <property type="evidence" value="ECO:0007669"/>
    <property type="project" value="UniProtKB-SubCell"/>
</dbReference>
<evidence type="ECO:0000259" key="6">
    <source>
        <dbReference type="PROSITE" id="PS50066"/>
    </source>
</evidence>
<dbReference type="Gene3D" id="3.40.1810.10">
    <property type="entry name" value="Transcription factor, MADS-box"/>
    <property type="match status" value="1"/>
</dbReference>
<name>A0AAU9RQ58_THLAR</name>
<dbReference type="SUPFAM" id="SSF55455">
    <property type="entry name" value="SRF-like"/>
    <property type="match status" value="1"/>
</dbReference>
<dbReference type="GO" id="GO:0000978">
    <property type="term" value="F:RNA polymerase II cis-regulatory region sequence-specific DNA binding"/>
    <property type="evidence" value="ECO:0007669"/>
    <property type="project" value="TreeGrafter"/>
</dbReference>
<dbReference type="PANTHER" id="PTHR11945">
    <property type="entry name" value="MADS BOX PROTEIN"/>
    <property type="match status" value="1"/>
</dbReference>
<dbReference type="Pfam" id="PF00319">
    <property type="entry name" value="SRF-TF"/>
    <property type="match status" value="1"/>
</dbReference>
<keyword evidence="3" id="KW-0238">DNA-binding</keyword>
<dbReference type="AlphaFoldDB" id="A0AAU9RQ58"/>
<accession>A0AAU9RQ58</accession>
<dbReference type="PANTHER" id="PTHR11945:SF702">
    <property type="entry name" value="AGAMOUS-LIKE 83-RELATED"/>
    <property type="match status" value="1"/>
</dbReference>
<dbReference type="Proteomes" id="UP000836841">
    <property type="component" value="Chromosome 2"/>
</dbReference>
<keyword evidence="4" id="KW-0804">Transcription</keyword>
<evidence type="ECO:0000256" key="1">
    <source>
        <dbReference type="ARBA" id="ARBA00004123"/>
    </source>
</evidence>
<reference evidence="7 8" key="1">
    <citation type="submission" date="2022-03" db="EMBL/GenBank/DDBJ databases">
        <authorList>
            <person name="Nunn A."/>
            <person name="Chopra R."/>
            <person name="Nunn A."/>
            <person name="Contreras Garrido A."/>
        </authorList>
    </citation>
    <scope>NUCLEOTIDE SEQUENCE [LARGE SCALE GENOMIC DNA]</scope>
</reference>
<keyword evidence="2" id="KW-0805">Transcription regulation</keyword>
<protein>
    <recommendedName>
        <fullName evidence="6">MADS-box domain-containing protein</fullName>
    </recommendedName>
</protein>